<keyword evidence="6" id="KW-0067">ATP-binding</keyword>
<keyword evidence="5" id="KW-0418">Kinase</keyword>
<dbReference type="InterPro" id="IPR027417">
    <property type="entry name" value="P-loop_NTPase"/>
</dbReference>
<dbReference type="CDD" id="cd05387">
    <property type="entry name" value="BY-kinase"/>
    <property type="match status" value="1"/>
</dbReference>
<dbReference type="InterPro" id="IPR005702">
    <property type="entry name" value="Wzc-like_C"/>
</dbReference>
<dbReference type="InterPro" id="IPR025669">
    <property type="entry name" value="AAA_dom"/>
</dbReference>
<evidence type="ECO:0000256" key="4">
    <source>
        <dbReference type="ARBA" id="ARBA00022741"/>
    </source>
</evidence>
<dbReference type="SUPFAM" id="SSF52540">
    <property type="entry name" value="P-loop containing nucleoside triphosphate hydrolases"/>
    <property type="match status" value="1"/>
</dbReference>
<organism evidence="10 11">
    <name type="scientific">Ureibacillus sinduriensis BLB-1 = JCM 15800</name>
    <dbReference type="NCBI Taxonomy" id="1384057"/>
    <lineage>
        <taxon>Bacteria</taxon>
        <taxon>Bacillati</taxon>
        <taxon>Bacillota</taxon>
        <taxon>Bacilli</taxon>
        <taxon>Bacillales</taxon>
        <taxon>Caryophanaceae</taxon>
        <taxon>Ureibacillus</taxon>
    </lineage>
</organism>
<dbReference type="PANTHER" id="PTHR32309:SF13">
    <property type="entry name" value="FERRIC ENTEROBACTIN TRANSPORT PROTEIN FEPE"/>
    <property type="match status" value="1"/>
</dbReference>
<evidence type="ECO:0000259" key="9">
    <source>
        <dbReference type="Pfam" id="PF13614"/>
    </source>
</evidence>
<dbReference type="STRING" id="1384057.CD33_18335"/>
<evidence type="ECO:0000313" key="10">
    <source>
        <dbReference type="EMBL" id="KGR73967.1"/>
    </source>
</evidence>
<protein>
    <recommendedName>
        <fullName evidence="2">non-specific protein-tyrosine kinase</fullName>
        <ecNumber evidence="2">2.7.10.2</ecNumber>
    </recommendedName>
</protein>
<keyword evidence="3" id="KW-0808">Transferase</keyword>
<dbReference type="Gene3D" id="3.40.50.300">
    <property type="entry name" value="P-loop containing nucleotide triphosphate hydrolases"/>
    <property type="match status" value="1"/>
</dbReference>
<dbReference type="PANTHER" id="PTHR32309">
    <property type="entry name" value="TYROSINE-PROTEIN KINASE"/>
    <property type="match status" value="1"/>
</dbReference>
<evidence type="ECO:0000256" key="7">
    <source>
        <dbReference type="ARBA" id="ARBA00023137"/>
    </source>
</evidence>
<evidence type="ECO:0000256" key="1">
    <source>
        <dbReference type="ARBA" id="ARBA00007316"/>
    </source>
</evidence>
<keyword evidence="11" id="KW-1185">Reference proteome</keyword>
<evidence type="ECO:0000256" key="6">
    <source>
        <dbReference type="ARBA" id="ARBA00022840"/>
    </source>
</evidence>
<dbReference type="FunFam" id="3.40.50.300:FF:000527">
    <property type="entry name" value="Tyrosine-protein kinase etk"/>
    <property type="match status" value="1"/>
</dbReference>
<dbReference type="EMBL" id="JPVO01000055">
    <property type="protein sequence ID" value="KGR73967.1"/>
    <property type="molecule type" value="Genomic_DNA"/>
</dbReference>
<dbReference type="AlphaFoldDB" id="A0A0A3IGK6"/>
<dbReference type="GO" id="GO:0005886">
    <property type="term" value="C:plasma membrane"/>
    <property type="evidence" value="ECO:0007669"/>
    <property type="project" value="TreeGrafter"/>
</dbReference>
<comment type="caution">
    <text evidence="10">The sequence shown here is derived from an EMBL/GenBank/DDBJ whole genome shotgun (WGS) entry which is preliminary data.</text>
</comment>
<dbReference type="InterPro" id="IPR050445">
    <property type="entry name" value="Bact_polysacc_biosynth/exp"/>
</dbReference>
<proteinExistence type="inferred from homology"/>
<dbReference type="RefSeq" id="WP_036203185.1">
    <property type="nucleotide sequence ID" value="NZ_JPVO01000055.1"/>
</dbReference>
<sequence>MLKRKRKKSNTMSRKIVAATHPKSINAEQYRTIRTNINFSMPDQELRTLLVTSASPAEGKSTTASNISVVFAQEGKKVLLIDADMRKPTSHHTFKLTNMYGLSTVLTRQGEVEEAIQKTDVENLWVMTSGPIPPNPAELLASKNMDFLYSRLQEDFDLLVFDTPPILSVSDAQIVSNKVDGTVLVINTGQSEKESSLKAKELLLSAKANILGVILNNFNLEKNQYYYQYYGEG</sequence>
<dbReference type="eggNOG" id="COG0489">
    <property type="taxonomic scope" value="Bacteria"/>
</dbReference>
<keyword evidence="7" id="KW-0829">Tyrosine-protein kinase</keyword>
<comment type="similarity">
    <text evidence="1">Belongs to the CpsD/CapB family.</text>
</comment>
<evidence type="ECO:0000256" key="5">
    <source>
        <dbReference type="ARBA" id="ARBA00022777"/>
    </source>
</evidence>
<gene>
    <name evidence="10" type="ORF">CD33_18335</name>
</gene>
<evidence type="ECO:0000256" key="3">
    <source>
        <dbReference type="ARBA" id="ARBA00022679"/>
    </source>
</evidence>
<dbReference type="Proteomes" id="UP000030408">
    <property type="component" value="Unassembled WGS sequence"/>
</dbReference>
<keyword evidence="4" id="KW-0547">Nucleotide-binding</keyword>
<evidence type="ECO:0000313" key="11">
    <source>
        <dbReference type="Proteomes" id="UP000030408"/>
    </source>
</evidence>
<evidence type="ECO:0000256" key="8">
    <source>
        <dbReference type="ARBA" id="ARBA00051245"/>
    </source>
</evidence>
<comment type="catalytic activity">
    <reaction evidence="8">
        <text>L-tyrosyl-[protein] + ATP = O-phospho-L-tyrosyl-[protein] + ADP + H(+)</text>
        <dbReference type="Rhea" id="RHEA:10596"/>
        <dbReference type="Rhea" id="RHEA-COMP:10136"/>
        <dbReference type="Rhea" id="RHEA-COMP:20101"/>
        <dbReference type="ChEBI" id="CHEBI:15378"/>
        <dbReference type="ChEBI" id="CHEBI:30616"/>
        <dbReference type="ChEBI" id="CHEBI:46858"/>
        <dbReference type="ChEBI" id="CHEBI:61978"/>
        <dbReference type="ChEBI" id="CHEBI:456216"/>
        <dbReference type="EC" id="2.7.10.2"/>
    </reaction>
</comment>
<accession>A0A0A3IGK6</accession>
<reference evidence="10 11" key="1">
    <citation type="submission" date="2014-02" db="EMBL/GenBank/DDBJ databases">
        <title>Draft genome sequence of Lysinibacillus sinduriensis JCM 15800.</title>
        <authorList>
            <person name="Zhang F."/>
            <person name="Wang G."/>
            <person name="Zhang L."/>
        </authorList>
    </citation>
    <scope>NUCLEOTIDE SEQUENCE [LARGE SCALE GENOMIC DNA]</scope>
    <source>
        <strain evidence="10 11">JCM 15800</strain>
    </source>
</reference>
<dbReference type="Pfam" id="PF13614">
    <property type="entry name" value="AAA_31"/>
    <property type="match status" value="1"/>
</dbReference>
<dbReference type="GO" id="GO:0004715">
    <property type="term" value="F:non-membrane spanning protein tyrosine kinase activity"/>
    <property type="evidence" value="ECO:0007669"/>
    <property type="project" value="UniProtKB-EC"/>
</dbReference>
<dbReference type="GO" id="GO:0005524">
    <property type="term" value="F:ATP binding"/>
    <property type="evidence" value="ECO:0007669"/>
    <property type="project" value="UniProtKB-KW"/>
</dbReference>
<name>A0A0A3IGK6_9BACL</name>
<evidence type="ECO:0000256" key="2">
    <source>
        <dbReference type="ARBA" id="ARBA00011903"/>
    </source>
</evidence>
<feature type="domain" description="AAA" evidence="9">
    <location>
        <begin position="59"/>
        <end position="173"/>
    </location>
</feature>
<dbReference type="NCBIfam" id="TIGR01007">
    <property type="entry name" value="eps_fam"/>
    <property type="match status" value="1"/>
</dbReference>
<dbReference type="EC" id="2.7.10.2" evidence="2"/>
<dbReference type="GO" id="GO:0042802">
    <property type="term" value="F:identical protein binding"/>
    <property type="evidence" value="ECO:0007669"/>
    <property type="project" value="UniProtKB-ARBA"/>
</dbReference>